<keyword evidence="6" id="KW-0931">ER-Golgi transport</keyword>
<dbReference type="GO" id="GO:0005783">
    <property type="term" value="C:endoplasmic reticulum"/>
    <property type="evidence" value="ECO:0007669"/>
    <property type="project" value="UniProtKB-SubCell"/>
</dbReference>
<keyword evidence="10" id="KW-1185">Reference proteome</keyword>
<dbReference type="Proteomes" id="UP000054845">
    <property type="component" value="Unassembled WGS sequence"/>
</dbReference>
<dbReference type="GO" id="GO:1990071">
    <property type="term" value="C:TRAPPII protein complex"/>
    <property type="evidence" value="ECO:0007669"/>
    <property type="project" value="TreeGrafter"/>
</dbReference>
<protein>
    <submittedName>
        <fullName evidence="9">Transport protein particle (TRAPP) complex subunit</fullName>
    </submittedName>
</protein>
<keyword evidence="4" id="KW-0813">Transport</keyword>
<dbReference type="GO" id="GO:1990072">
    <property type="term" value="C:TRAPPIII protein complex"/>
    <property type="evidence" value="ECO:0007669"/>
    <property type="project" value="TreeGrafter"/>
</dbReference>
<keyword evidence="7" id="KW-0333">Golgi apparatus</keyword>
<evidence type="ECO:0000256" key="2">
    <source>
        <dbReference type="ARBA" id="ARBA00004555"/>
    </source>
</evidence>
<dbReference type="AlphaFoldDB" id="A0A0P1BNY0"/>
<evidence type="ECO:0000256" key="5">
    <source>
        <dbReference type="ARBA" id="ARBA00022824"/>
    </source>
</evidence>
<dbReference type="Gene3D" id="3.30.1380.20">
    <property type="entry name" value="Trafficking protein particle complex subunit 3"/>
    <property type="match status" value="1"/>
</dbReference>
<dbReference type="SUPFAM" id="SSF111126">
    <property type="entry name" value="Ligand-binding domain in the NO signalling and Golgi transport"/>
    <property type="match status" value="1"/>
</dbReference>
<accession>A0A0P1BNY0</accession>
<reference evidence="10" key="1">
    <citation type="submission" date="2014-09" db="EMBL/GenBank/DDBJ databases">
        <authorList>
            <person name="Sharma Rahul"/>
            <person name="Thines Marco"/>
        </authorList>
    </citation>
    <scope>NUCLEOTIDE SEQUENCE [LARGE SCALE GENOMIC DNA]</scope>
</reference>
<organism evidence="9 10">
    <name type="scientific">Ceraceosorus bombacis</name>
    <dbReference type="NCBI Taxonomy" id="401625"/>
    <lineage>
        <taxon>Eukaryota</taxon>
        <taxon>Fungi</taxon>
        <taxon>Dikarya</taxon>
        <taxon>Basidiomycota</taxon>
        <taxon>Ustilaginomycotina</taxon>
        <taxon>Exobasidiomycetes</taxon>
        <taxon>Ceraceosorales</taxon>
        <taxon>Ceraceosoraceae</taxon>
        <taxon>Ceraceosorus</taxon>
    </lineage>
</organism>
<dbReference type="GO" id="GO:0006888">
    <property type="term" value="P:endoplasmic reticulum to Golgi vesicle-mediated transport"/>
    <property type="evidence" value="ECO:0007669"/>
    <property type="project" value="TreeGrafter"/>
</dbReference>
<comment type="similarity">
    <text evidence="3">Belongs to the TRAPP small subunits family. BET3 subfamily.</text>
</comment>
<dbReference type="OrthoDB" id="10254842at2759"/>
<feature type="compositionally biased region" description="Low complexity" evidence="8">
    <location>
        <begin position="69"/>
        <end position="94"/>
    </location>
</feature>
<evidence type="ECO:0000256" key="6">
    <source>
        <dbReference type="ARBA" id="ARBA00022892"/>
    </source>
</evidence>
<evidence type="ECO:0000256" key="4">
    <source>
        <dbReference type="ARBA" id="ARBA00022448"/>
    </source>
</evidence>
<dbReference type="STRING" id="401625.A0A0P1BNY0"/>
<evidence type="ECO:0000313" key="10">
    <source>
        <dbReference type="Proteomes" id="UP000054845"/>
    </source>
</evidence>
<dbReference type="InterPro" id="IPR016696">
    <property type="entry name" value="TRAPP-I_su5"/>
</dbReference>
<sequence>MSAPTASPYTVSSPTSNAAAPRSASGVGGGAGITSPLSPRASMPSYARRSSTLVSLSSAGGSSRDRDSLSSVSRAGTTTTFSSAAGPSTPTSSAHHPHTPGTGGIAAQSGAVLGGEMILDRPRDKTKSLQVGSAAVHFLFAEIVSYTQGRVRGISELERRLSSLGYQVGQRLSHLIIHRAEQQVPPSLGGSSTYTRYGNPKREGMRLLPALIWVHSTLWKAVFGKAADSLEKSTENSDEYMISFNAPLFSSKIAVPKEMSQLSVEAFTAGIVEAALDGFGLVSRRALALRCRALVHADAMAPLQPARVTAHSVPTTDHPQRTTILVKLAKEVMERDAALGPA</sequence>
<feature type="compositionally biased region" description="Low complexity" evidence="8">
    <location>
        <begin position="47"/>
        <end position="62"/>
    </location>
</feature>
<dbReference type="GO" id="GO:1990070">
    <property type="term" value="C:TRAPPI protein complex"/>
    <property type="evidence" value="ECO:0007669"/>
    <property type="project" value="TreeGrafter"/>
</dbReference>
<evidence type="ECO:0000256" key="7">
    <source>
        <dbReference type="ARBA" id="ARBA00023034"/>
    </source>
</evidence>
<dbReference type="CDD" id="cd14943">
    <property type="entry name" value="TRAPPC5_Trs31"/>
    <property type="match status" value="1"/>
</dbReference>
<keyword evidence="5" id="KW-0256">Endoplasmic reticulum</keyword>
<name>A0A0P1BNY0_9BASI</name>
<feature type="compositionally biased region" description="Polar residues" evidence="8">
    <location>
        <begin position="1"/>
        <end position="18"/>
    </location>
</feature>
<dbReference type="InterPro" id="IPR024096">
    <property type="entry name" value="NO_sig/Golgi_transp_ligand-bd"/>
</dbReference>
<evidence type="ECO:0000313" key="9">
    <source>
        <dbReference type="EMBL" id="CEH17961.1"/>
    </source>
</evidence>
<evidence type="ECO:0000256" key="8">
    <source>
        <dbReference type="SAM" id="MobiDB-lite"/>
    </source>
</evidence>
<evidence type="ECO:0000256" key="1">
    <source>
        <dbReference type="ARBA" id="ARBA00004240"/>
    </source>
</evidence>
<dbReference type="Pfam" id="PF04051">
    <property type="entry name" value="TRAPP"/>
    <property type="match status" value="1"/>
</dbReference>
<evidence type="ECO:0000256" key="3">
    <source>
        <dbReference type="ARBA" id="ARBA00006218"/>
    </source>
</evidence>
<proteinExistence type="inferred from homology"/>
<dbReference type="InterPro" id="IPR007194">
    <property type="entry name" value="TRAPP_component"/>
</dbReference>
<feature type="region of interest" description="Disordered" evidence="8">
    <location>
        <begin position="1"/>
        <end position="107"/>
    </location>
</feature>
<dbReference type="PANTHER" id="PTHR20902">
    <property type="entry name" value="41-2 PROTEIN ANTIGEN-RELATED"/>
    <property type="match status" value="1"/>
</dbReference>
<dbReference type="PANTHER" id="PTHR20902:SF0">
    <property type="entry name" value="TRAFFICKING PROTEIN PARTICLE COMPLEX SUBUNIT 5"/>
    <property type="match status" value="1"/>
</dbReference>
<comment type="subcellular location">
    <subcellularLocation>
        <location evidence="1">Endoplasmic reticulum</location>
    </subcellularLocation>
    <subcellularLocation>
        <location evidence="2">Golgi apparatus</location>
    </subcellularLocation>
</comment>
<dbReference type="EMBL" id="CCYA01000265">
    <property type="protein sequence ID" value="CEH17961.1"/>
    <property type="molecule type" value="Genomic_DNA"/>
</dbReference>